<dbReference type="PANTHER" id="PTHR46663">
    <property type="entry name" value="DIGUANYLATE CYCLASE DGCT-RELATED"/>
    <property type="match status" value="1"/>
</dbReference>
<dbReference type="SUPFAM" id="SSF55073">
    <property type="entry name" value="Nucleotide cyclase"/>
    <property type="match status" value="1"/>
</dbReference>
<dbReference type="PROSITE" id="PS50113">
    <property type="entry name" value="PAC"/>
    <property type="match status" value="1"/>
</dbReference>
<reference evidence="6 7" key="1">
    <citation type="submission" date="2022-10" db="EMBL/GenBank/DDBJ databases">
        <title>Paucibacter sp. hw1 Genome sequencing.</title>
        <authorList>
            <person name="Park S."/>
        </authorList>
    </citation>
    <scope>NUCLEOTIDE SEQUENCE [LARGE SCALE GENOMIC DNA]</scope>
    <source>
        <strain evidence="7">hw1</strain>
    </source>
</reference>
<dbReference type="SMART" id="SM00267">
    <property type="entry name" value="GGDEF"/>
    <property type="match status" value="1"/>
</dbReference>
<comment type="caution">
    <text evidence="6">The sequence shown here is derived from an EMBL/GenBank/DDBJ whole genome shotgun (WGS) entry which is preliminary data.</text>
</comment>
<feature type="domain" description="PAC" evidence="3">
    <location>
        <begin position="326"/>
        <end position="378"/>
    </location>
</feature>
<evidence type="ECO:0000256" key="1">
    <source>
        <dbReference type="SAM" id="Phobius"/>
    </source>
</evidence>
<dbReference type="CDD" id="cd06225">
    <property type="entry name" value="HAMP"/>
    <property type="match status" value="1"/>
</dbReference>
<dbReference type="InterPro" id="IPR000700">
    <property type="entry name" value="PAS-assoc_C"/>
</dbReference>
<dbReference type="EMBL" id="JAQQXT010000010">
    <property type="protein sequence ID" value="MDC8773069.1"/>
    <property type="molecule type" value="Genomic_DNA"/>
</dbReference>
<dbReference type="GO" id="GO:0052621">
    <property type="term" value="F:diguanylate cyclase activity"/>
    <property type="evidence" value="ECO:0007669"/>
    <property type="project" value="UniProtKB-EC"/>
</dbReference>
<keyword evidence="6" id="KW-0808">Transferase</keyword>
<evidence type="ECO:0000259" key="2">
    <source>
        <dbReference type="PROSITE" id="PS50112"/>
    </source>
</evidence>
<dbReference type="EC" id="2.7.7.65" evidence="6"/>
<evidence type="ECO:0000313" key="6">
    <source>
        <dbReference type="EMBL" id="MDC8773069.1"/>
    </source>
</evidence>
<dbReference type="Gene3D" id="3.30.450.20">
    <property type="entry name" value="PAS domain"/>
    <property type="match status" value="1"/>
</dbReference>
<feature type="transmembrane region" description="Helical" evidence="1">
    <location>
        <begin position="168"/>
        <end position="187"/>
    </location>
</feature>
<gene>
    <name evidence="6" type="ORF">PRZ03_15890</name>
</gene>
<dbReference type="InterPro" id="IPR043128">
    <property type="entry name" value="Rev_trsase/Diguanyl_cyclase"/>
</dbReference>
<keyword evidence="7" id="KW-1185">Reference proteome</keyword>
<dbReference type="InterPro" id="IPR052163">
    <property type="entry name" value="DGC-Regulatory_Protein"/>
</dbReference>
<dbReference type="SMART" id="SM00304">
    <property type="entry name" value="HAMP"/>
    <property type="match status" value="1"/>
</dbReference>
<evidence type="ECO:0000259" key="4">
    <source>
        <dbReference type="PROSITE" id="PS50885"/>
    </source>
</evidence>
<dbReference type="RefSeq" id="WP_273601250.1">
    <property type="nucleotide sequence ID" value="NZ_JAQQXT010000010.1"/>
</dbReference>
<name>A0ABT5KHZ0_9BURK</name>
<dbReference type="CDD" id="cd01949">
    <property type="entry name" value="GGDEF"/>
    <property type="match status" value="1"/>
</dbReference>
<feature type="domain" description="PAS" evidence="2">
    <location>
        <begin position="253"/>
        <end position="299"/>
    </location>
</feature>
<dbReference type="SMART" id="SM00091">
    <property type="entry name" value="PAS"/>
    <property type="match status" value="1"/>
</dbReference>
<evidence type="ECO:0000259" key="5">
    <source>
        <dbReference type="PROSITE" id="PS50887"/>
    </source>
</evidence>
<dbReference type="InterPro" id="IPR000014">
    <property type="entry name" value="PAS"/>
</dbReference>
<protein>
    <submittedName>
        <fullName evidence="6">Diguanylate cyclase</fullName>
        <ecNumber evidence="6">2.7.7.65</ecNumber>
    </submittedName>
</protein>
<dbReference type="InterPro" id="IPR035965">
    <property type="entry name" value="PAS-like_dom_sf"/>
</dbReference>
<dbReference type="Gene3D" id="6.10.340.10">
    <property type="match status" value="1"/>
</dbReference>
<dbReference type="Proteomes" id="UP001221189">
    <property type="component" value="Unassembled WGS sequence"/>
</dbReference>
<dbReference type="NCBIfam" id="TIGR00254">
    <property type="entry name" value="GGDEF"/>
    <property type="match status" value="1"/>
</dbReference>
<accession>A0ABT5KHZ0</accession>
<dbReference type="InterPro" id="IPR029787">
    <property type="entry name" value="Nucleotide_cyclase"/>
</dbReference>
<dbReference type="NCBIfam" id="TIGR00229">
    <property type="entry name" value="sensory_box"/>
    <property type="match status" value="1"/>
</dbReference>
<dbReference type="CDD" id="cd00130">
    <property type="entry name" value="PAS"/>
    <property type="match status" value="1"/>
</dbReference>
<dbReference type="PROSITE" id="PS50885">
    <property type="entry name" value="HAMP"/>
    <property type="match status" value="1"/>
</dbReference>
<dbReference type="Pfam" id="PF00990">
    <property type="entry name" value="GGDEF"/>
    <property type="match status" value="1"/>
</dbReference>
<dbReference type="PROSITE" id="PS50887">
    <property type="entry name" value="GGDEF"/>
    <property type="match status" value="1"/>
</dbReference>
<feature type="domain" description="GGDEF" evidence="5">
    <location>
        <begin position="410"/>
        <end position="546"/>
    </location>
</feature>
<evidence type="ECO:0000259" key="3">
    <source>
        <dbReference type="PROSITE" id="PS50113"/>
    </source>
</evidence>
<keyword evidence="6" id="KW-0548">Nucleotidyltransferase</keyword>
<dbReference type="InterPro" id="IPR000160">
    <property type="entry name" value="GGDEF_dom"/>
</dbReference>
<keyword evidence="1" id="KW-0812">Transmembrane</keyword>
<dbReference type="PANTHER" id="PTHR46663:SF3">
    <property type="entry name" value="SLL0267 PROTEIN"/>
    <property type="match status" value="1"/>
</dbReference>
<proteinExistence type="predicted"/>
<keyword evidence="1" id="KW-0472">Membrane</keyword>
<dbReference type="Gene3D" id="3.30.70.270">
    <property type="match status" value="1"/>
</dbReference>
<evidence type="ECO:0000313" key="7">
    <source>
        <dbReference type="Proteomes" id="UP001221189"/>
    </source>
</evidence>
<feature type="domain" description="HAMP" evidence="4">
    <location>
        <begin position="189"/>
        <end position="241"/>
    </location>
</feature>
<keyword evidence="1" id="KW-1133">Transmembrane helix</keyword>
<dbReference type="Pfam" id="PF00672">
    <property type="entry name" value="HAMP"/>
    <property type="match status" value="1"/>
</dbReference>
<dbReference type="InterPro" id="IPR003660">
    <property type="entry name" value="HAMP_dom"/>
</dbReference>
<dbReference type="SUPFAM" id="SSF158472">
    <property type="entry name" value="HAMP domain-like"/>
    <property type="match status" value="1"/>
</dbReference>
<organism evidence="6 7">
    <name type="scientific">Roseateles albus</name>
    <dbReference type="NCBI Taxonomy" id="2987525"/>
    <lineage>
        <taxon>Bacteria</taxon>
        <taxon>Pseudomonadati</taxon>
        <taxon>Pseudomonadota</taxon>
        <taxon>Betaproteobacteria</taxon>
        <taxon>Burkholderiales</taxon>
        <taxon>Sphaerotilaceae</taxon>
        <taxon>Roseateles</taxon>
    </lineage>
</organism>
<dbReference type="SUPFAM" id="SSF55785">
    <property type="entry name" value="PYP-like sensor domain (PAS domain)"/>
    <property type="match status" value="1"/>
</dbReference>
<dbReference type="PROSITE" id="PS50112">
    <property type="entry name" value="PAS"/>
    <property type="match status" value="1"/>
</dbReference>
<sequence>MRVRSLLFVFMGGALALTLALGLAMGRLASESAELARAEQQARKMAQQVSGLLVLAQEYALHGEARSAQQWRSLHAQVLKALKAEQPPHESLASAELLGSIFAQLLDASEPPAGAQQDGTTHELQQRRNNLLLNQLLLNSQIFTESLQRQGLEADQKRRQLEQSTRHMAIAIPLMMLLIWAWLALLLHRRILKPLQHLNQAVAAISQGDLTQRSATRTPDEFGELSANFDAMAVDLVSELRREVAVRKQAEAQLQLAASVFSHALEGIMITDPDGSIIDVNETFCLITGYSRAEVLGQNPRLLGSGRHDRAFFVEFWNTLLSQGMWTGELWNRRKNGELYAQMQTISAVHDEQGQVKQYVTLFSDVTAIKEYESQLENIAYHDALTGLPNRLLLNDRLQHAMLQSRRRKDMLALVYLDLDGFKAVNDRYGHAVGDTLLIGIAKNIKQVLREGDTLARLGGDEFIVLLVDLASRDDCQALLARLLTAAALPIDCPGAGKKLQISASLGVAYYPQATELDAAQLLQQADEAMYEAKHGGKNRFRISGLGELD</sequence>
<dbReference type="Pfam" id="PF13426">
    <property type="entry name" value="PAS_9"/>
    <property type="match status" value="1"/>
</dbReference>